<dbReference type="CDD" id="cd11660">
    <property type="entry name" value="SANT_TRF"/>
    <property type="match status" value="1"/>
</dbReference>
<dbReference type="PANTHER" id="PTHR46993">
    <property type="entry name" value="MYB TRANSCRIPTION FACTOR"/>
    <property type="match status" value="1"/>
</dbReference>
<gene>
    <name evidence="2" type="ORF">VICG_00991</name>
</gene>
<name>L2GMW4_VITCO</name>
<dbReference type="SUPFAM" id="SSF46689">
    <property type="entry name" value="Homeodomain-like"/>
    <property type="match status" value="1"/>
</dbReference>
<dbReference type="HOGENOM" id="CLU_1497359_0_0_1"/>
<evidence type="ECO:0000259" key="1">
    <source>
        <dbReference type="SMART" id="SM00717"/>
    </source>
</evidence>
<reference evidence="3" key="1">
    <citation type="submission" date="2011-05" db="EMBL/GenBank/DDBJ databases">
        <title>The genome sequence of Vittaforma corneae strain ATCC 50505.</title>
        <authorList>
            <consortium name="The Broad Institute Genome Sequencing Platform"/>
            <person name="Cuomo C."/>
            <person name="Didier E."/>
            <person name="Bowers L."/>
            <person name="Young S.K."/>
            <person name="Zeng Q."/>
            <person name="Gargeya S."/>
            <person name="Fitzgerald M."/>
            <person name="Haas B."/>
            <person name="Abouelleil A."/>
            <person name="Alvarado L."/>
            <person name="Arachchi H.M."/>
            <person name="Berlin A."/>
            <person name="Chapman S.B."/>
            <person name="Gearin G."/>
            <person name="Goldberg J."/>
            <person name="Griggs A."/>
            <person name="Gujja S."/>
            <person name="Hansen M."/>
            <person name="Heiman D."/>
            <person name="Howarth C."/>
            <person name="Larimer J."/>
            <person name="Lui A."/>
            <person name="MacDonald P.J.P."/>
            <person name="McCowen C."/>
            <person name="Montmayeur A."/>
            <person name="Murphy C."/>
            <person name="Neiman D."/>
            <person name="Pearson M."/>
            <person name="Priest M."/>
            <person name="Roberts A."/>
            <person name="Saif S."/>
            <person name="Shea T."/>
            <person name="Sisk P."/>
            <person name="Stolte C."/>
            <person name="Sykes S."/>
            <person name="Wortman J."/>
            <person name="Nusbaum C."/>
            <person name="Birren B."/>
        </authorList>
    </citation>
    <scope>NUCLEOTIDE SEQUENCE [LARGE SCALE GENOMIC DNA]</scope>
    <source>
        <strain evidence="3">ATCC 50505</strain>
    </source>
</reference>
<dbReference type="InterPro" id="IPR001005">
    <property type="entry name" value="SANT/Myb"/>
</dbReference>
<organism evidence="2 3">
    <name type="scientific">Vittaforma corneae (strain ATCC 50505)</name>
    <name type="common">Microsporidian parasite</name>
    <name type="synonym">Nosema corneum</name>
    <dbReference type="NCBI Taxonomy" id="993615"/>
    <lineage>
        <taxon>Eukaryota</taxon>
        <taxon>Fungi</taxon>
        <taxon>Fungi incertae sedis</taxon>
        <taxon>Microsporidia</taxon>
        <taxon>Nosematidae</taxon>
        <taxon>Vittaforma</taxon>
    </lineage>
</organism>
<dbReference type="AlphaFoldDB" id="L2GMW4"/>
<protein>
    <recommendedName>
        <fullName evidence="1">Myb-like domain-containing protein</fullName>
    </recommendedName>
</protein>
<evidence type="ECO:0000313" key="3">
    <source>
        <dbReference type="Proteomes" id="UP000011082"/>
    </source>
</evidence>
<dbReference type="PANTHER" id="PTHR46993:SF6">
    <property type="entry name" value="MYB TRANSCRIPTION FACTOR"/>
    <property type="match status" value="1"/>
</dbReference>
<proteinExistence type="predicted"/>
<dbReference type="VEuPathDB" id="MicrosporidiaDB:VICG_00991"/>
<dbReference type="Proteomes" id="UP000011082">
    <property type="component" value="Unassembled WGS sequence"/>
</dbReference>
<feature type="domain" description="Myb-like" evidence="1">
    <location>
        <begin position="35"/>
        <end position="89"/>
    </location>
</feature>
<keyword evidence="3" id="KW-1185">Reference proteome</keyword>
<accession>L2GMW4</accession>
<dbReference type="InterPro" id="IPR009057">
    <property type="entry name" value="Homeodomain-like_sf"/>
</dbReference>
<dbReference type="EMBL" id="JH370136">
    <property type="protein sequence ID" value="ELA41974.1"/>
    <property type="molecule type" value="Genomic_DNA"/>
</dbReference>
<dbReference type="STRING" id="993615.L2GMW4"/>
<dbReference type="RefSeq" id="XP_007604438.1">
    <property type="nucleotide sequence ID" value="XM_007604376.1"/>
</dbReference>
<dbReference type="InParanoid" id="L2GMW4"/>
<dbReference type="OMA" id="VFIKERR"/>
<evidence type="ECO:0000313" key="2">
    <source>
        <dbReference type="EMBL" id="ELA41974.1"/>
    </source>
</evidence>
<dbReference type="SMART" id="SM00717">
    <property type="entry name" value="SANT"/>
    <property type="match status" value="1"/>
</dbReference>
<dbReference type="Gene3D" id="1.10.10.60">
    <property type="entry name" value="Homeodomain-like"/>
    <property type="match status" value="1"/>
</dbReference>
<dbReference type="OrthoDB" id="608866at2759"/>
<sequence>MKGKVESNVPKINLNHTKPKIQDVELKHFRTAPREKHPWSNAETDALMSGVGEFGKKSWKKILNKYGNVFIKERRIVDLVNKYKLIKKETSYHHTEGRDWVLLDEQGKPVESWAGEISTVNQRFPYDAAKKFAKRRIVSGGRKFNITVREAQNIENAHTYAVEADSPGKMRMKKLVEKQK</sequence>
<dbReference type="GeneID" id="19881703"/>